<feature type="region of interest" description="Disordered" evidence="2">
    <location>
        <begin position="1"/>
        <end position="23"/>
    </location>
</feature>
<dbReference type="InterPro" id="IPR011990">
    <property type="entry name" value="TPR-like_helical_dom_sf"/>
</dbReference>
<evidence type="ECO:0000256" key="1">
    <source>
        <dbReference type="PROSITE-ProRule" id="PRU00339"/>
    </source>
</evidence>
<dbReference type="InterPro" id="IPR019734">
    <property type="entry name" value="TPR_rpt"/>
</dbReference>
<dbReference type="PANTHER" id="PTHR10151">
    <property type="entry name" value="ECTONUCLEOTIDE PYROPHOSPHATASE/PHOSPHODIESTERASE"/>
    <property type="match status" value="1"/>
</dbReference>
<keyword evidence="4" id="KW-1185">Reference proteome</keyword>
<proteinExistence type="predicted"/>
<sequence length="917" mass="99797">MESPSPCVMPDAPSSNTGAAPVRAASGRRVLVIGWDGADWRFARPLMEQGKMPHLSRLVQRGASGNLATLKPVLSPMLWNSIATGKRPAKHGVHGFCEVTPDGGGVRPVQSGSRTCKALWNIASQAGLTSNVVGWYASHPAEPVRGAVVTNHFQQAVATPEEPWPVPPGSVHPAELEKTLADLRVHPMEIDHETVSAFIPELGSGLDSESPLLNPKKHRKLGELMELLAHTSTIHTSATWLMEHTDWDLMAVYYEGIDRFAHAFMGFHPPRMEHVPEETFQRYRHVMEACYRFHDMMLGATLRLVGEDTTVVLLSDHGYHFDHLRPKGPVKQTDPVAWHHPLGLLAMAGPGVRQGQTILGANLLDVAPTVLNLLGLPFGLDMDGKPLAAALDPAVSREHVLSWELIDGEDGRPDASRAAEAVTDPEAEKEALRQLAELGYIEPLGEDAEQRVARVRRANRLCLVQSLMDAGDNPAAEAQLREMLPAGDPPELTRDHAPVLELLNECLLGRHALDEVEQNLQRLGEIQGDSGASARTLTRARVAAARGDAEAAMEMLRGEDAAAAGAPAFELQMAQLMLATGRLDEAEAGFGRVLESDPDQPLALDGLAAVALRRDDPAAALEHCLAVLQRVYFLPRTHLRLGVALRKLHDLESAILATRVARHQAPGWEAARLQLVSLLHEAGRPEEARAEARAQRTDFDALVAADLAARREADAAASRDGVVTVVSGLPRSGTSLMMQLLGSGGLPSFTDGRRKPDASNPRGYHEHAGVLRLASDPGVLRGADGHAVKVVHALVEHLPPGPRYRVIWMDRHLDEVLASQAAMVQRLAEGAQQRTPRDREALRRVFAGQAERALGLLRERRDVDLRVVEHAALLADPVPVLRELIDWLELDATPEQLAEVVDPSLHRQRLETAIDAR</sequence>
<dbReference type="KEGG" id="phm:PSMK_08700"/>
<accession>I0ICP1</accession>
<evidence type="ECO:0000313" key="3">
    <source>
        <dbReference type="EMBL" id="BAM03029.1"/>
    </source>
</evidence>
<dbReference type="EMBL" id="AP012338">
    <property type="protein sequence ID" value="BAM03029.1"/>
    <property type="molecule type" value="Genomic_DNA"/>
</dbReference>
<dbReference type="eggNOG" id="COG3379">
    <property type="taxonomic scope" value="Bacteria"/>
</dbReference>
<gene>
    <name evidence="3" type="ordered locus">PSMK_08700</name>
</gene>
<dbReference type="PANTHER" id="PTHR10151:SF120">
    <property type="entry name" value="BIS(5'-ADENOSYL)-TRIPHOSPHATASE"/>
    <property type="match status" value="1"/>
</dbReference>
<dbReference type="InterPro" id="IPR027417">
    <property type="entry name" value="P-loop_NTPase"/>
</dbReference>
<dbReference type="HOGENOM" id="CLU_340615_0_0_0"/>
<protein>
    <submittedName>
        <fullName evidence="3">Uncharacterized protein</fullName>
    </submittedName>
</protein>
<dbReference type="SUPFAM" id="SSF53649">
    <property type="entry name" value="Alkaline phosphatase-like"/>
    <property type="match status" value="1"/>
</dbReference>
<dbReference type="SUPFAM" id="SSF48452">
    <property type="entry name" value="TPR-like"/>
    <property type="match status" value="1"/>
</dbReference>
<dbReference type="InterPro" id="IPR017850">
    <property type="entry name" value="Alkaline_phosphatase_core_sf"/>
</dbReference>
<evidence type="ECO:0000313" key="4">
    <source>
        <dbReference type="Proteomes" id="UP000007881"/>
    </source>
</evidence>
<dbReference type="Gene3D" id="3.40.720.10">
    <property type="entry name" value="Alkaline Phosphatase, subunit A"/>
    <property type="match status" value="1"/>
</dbReference>
<dbReference type="PROSITE" id="PS50005">
    <property type="entry name" value="TPR"/>
    <property type="match status" value="1"/>
</dbReference>
<dbReference type="SUPFAM" id="SSF52540">
    <property type="entry name" value="P-loop containing nucleoside triphosphate hydrolases"/>
    <property type="match status" value="1"/>
</dbReference>
<keyword evidence="1" id="KW-0802">TPR repeat</keyword>
<feature type="repeat" description="TPR" evidence="1">
    <location>
        <begin position="567"/>
        <end position="600"/>
    </location>
</feature>
<dbReference type="GO" id="GO:0016787">
    <property type="term" value="F:hydrolase activity"/>
    <property type="evidence" value="ECO:0007669"/>
    <property type="project" value="UniProtKB-ARBA"/>
</dbReference>
<dbReference type="Pfam" id="PF14559">
    <property type="entry name" value="TPR_19"/>
    <property type="match status" value="1"/>
</dbReference>
<reference evidence="3 4" key="1">
    <citation type="submission" date="2012-02" db="EMBL/GenBank/DDBJ databases">
        <title>Complete genome sequence of Phycisphaera mikurensis NBRC 102666.</title>
        <authorList>
            <person name="Ankai A."/>
            <person name="Hosoyama A."/>
            <person name="Terui Y."/>
            <person name="Sekine M."/>
            <person name="Fukai R."/>
            <person name="Kato Y."/>
            <person name="Nakamura S."/>
            <person name="Yamada-Narita S."/>
            <person name="Kawakoshi A."/>
            <person name="Fukunaga Y."/>
            <person name="Yamazaki S."/>
            <person name="Fujita N."/>
        </authorList>
    </citation>
    <scope>NUCLEOTIDE SEQUENCE [LARGE SCALE GENOMIC DNA]</scope>
    <source>
        <strain evidence="4">NBRC 102666 / KCTC 22515 / FYK2301M01</strain>
    </source>
</reference>
<dbReference type="Pfam" id="PF01663">
    <property type="entry name" value="Phosphodiest"/>
    <property type="match status" value="1"/>
</dbReference>
<dbReference type="STRING" id="1142394.PSMK_08700"/>
<dbReference type="Gene3D" id="1.25.40.10">
    <property type="entry name" value="Tetratricopeptide repeat domain"/>
    <property type="match status" value="1"/>
</dbReference>
<dbReference type="InterPro" id="IPR002591">
    <property type="entry name" value="Phosphodiest/P_Trfase"/>
</dbReference>
<dbReference type="Gene3D" id="3.40.50.300">
    <property type="entry name" value="P-loop containing nucleotide triphosphate hydrolases"/>
    <property type="match status" value="1"/>
</dbReference>
<dbReference type="eggNOG" id="COG0457">
    <property type="taxonomic scope" value="Bacteria"/>
</dbReference>
<name>I0ICP1_PHYMF</name>
<dbReference type="Proteomes" id="UP000007881">
    <property type="component" value="Chromosome"/>
</dbReference>
<evidence type="ECO:0000256" key="2">
    <source>
        <dbReference type="SAM" id="MobiDB-lite"/>
    </source>
</evidence>
<dbReference type="AlphaFoldDB" id="I0ICP1"/>
<organism evidence="3 4">
    <name type="scientific">Phycisphaera mikurensis (strain NBRC 102666 / KCTC 22515 / FYK2301M01)</name>
    <dbReference type="NCBI Taxonomy" id="1142394"/>
    <lineage>
        <taxon>Bacteria</taxon>
        <taxon>Pseudomonadati</taxon>
        <taxon>Planctomycetota</taxon>
        <taxon>Phycisphaerae</taxon>
        <taxon>Phycisphaerales</taxon>
        <taxon>Phycisphaeraceae</taxon>
        <taxon>Phycisphaera</taxon>
    </lineage>
</organism>